<comment type="caution">
    <text evidence="9">The sequence shown here is derived from an EMBL/GenBank/DDBJ whole genome shotgun (WGS) entry which is preliminary data.</text>
</comment>
<dbReference type="Pfam" id="PF00672">
    <property type="entry name" value="HAMP"/>
    <property type="match status" value="1"/>
</dbReference>
<dbReference type="EMBL" id="QYUO01000003">
    <property type="protein sequence ID" value="RJF91836.1"/>
    <property type="molecule type" value="Genomic_DNA"/>
</dbReference>
<dbReference type="CDD" id="cd06225">
    <property type="entry name" value="HAMP"/>
    <property type="match status" value="1"/>
</dbReference>
<dbReference type="GO" id="GO:0005886">
    <property type="term" value="C:plasma membrane"/>
    <property type="evidence" value="ECO:0007669"/>
    <property type="project" value="TreeGrafter"/>
</dbReference>
<organism evidence="9 10">
    <name type="scientific">Noviherbaspirillum saxi</name>
    <dbReference type="NCBI Taxonomy" id="2320863"/>
    <lineage>
        <taxon>Bacteria</taxon>
        <taxon>Pseudomonadati</taxon>
        <taxon>Pseudomonadota</taxon>
        <taxon>Betaproteobacteria</taxon>
        <taxon>Burkholderiales</taxon>
        <taxon>Oxalobacteraceae</taxon>
        <taxon>Noviherbaspirillum</taxon>
    </lineage>
</organism>
<dbReference type="Gene3D" id="1.10.287.950">
    <property type="entry name" value="Methyl-accepting chemotaxis protein"/>
    <property type="match status" value="1"/>
</dbReference>
<feature type="domain" description="HAMP" evidence="8">
    <location>
        <begin position="213"/>
        <end position="265"/>
    </location>
</feature>
<dbReference type="RefSeq" id="WP_119771734.1">
    <property type="nucleotide sequence ID" value="NZ_QYUO01000003.1"/>
</dbReference>
<dbReference type="InterPro" id="IPR004089">
    <property type="entry name" value="MCPsignal_dom"/>
</dbReference>
<keyword evidence="5" id="KW-0175">Coiled coil</keyword>
<protein>
    <submittedName>
        <fullName evidence="9">HAMP domain-containing protein</fullName>
    </submittedName>
</protein>
<dbReference type="PRINTS" id="PR00260">
    <property type="entry name" value="CHEMTRNSDUCR"/>
</dbReference>
<dbReference type="Pfam" id="PF00015">
    <property type="entry name" value="MCPsignal"/>
    <property type="match status" value="1"/>
</dbReference>
<evidence type="ECO:0000313" key="9">
    <source>
        <dbReference type="EMBL" id="RJF91836.1"/>
    </source>
</evidence>
<gene>
    <name evidence="9" type="ORF">D3871_24450</name>
</gene>
<dbReference type="SMART" id="SM00304">
    <property type="entry name" value="HAMP"/>
    <property type="match status" value="1"/>
</dbReference>
<feature type="domain" description="Methyl-accepting transducer" evidence="7">
    <location>
        <begin position="270"/>
        <end position="499"/>
    </location>
</feature>
<dbReference type="CDD" id="cd11386">
    <property type="entry name" value="MCP_signal"/>
    <property type="match status" value="1"/>
</dbReference>
<comment type="similarity">
    <text evidence="3">Belongs to the methyl-accepting chemotaxis (MCP) protein family.</text>
</comment>
<keyword evidence="6" id="KW-0812">Transmembrane</keyword>
<dbReference type="InterPro" id="IPR024478">
    <property type="entry name" value="HlyB_4HB_MCP"/>
</dbReference>
<evidence type="ECO:0000256" key="2">
    <source>
        <dbReference type="ARBA" id="ARBA00022481"/>
    </source>
</evidence>
<dbReference type="InterPro" id="IPR047347">
    <property type="entry name" value="YvaQ-like_sensor"/>
</dbReference>
<dbReference type="InterPro" id="IPR004090">
    <property type="entry name" value="Chemotax_Me-accpt_rcpt"/>
</dbReference>
<dbReference type="SMART" id="SM00283">
    <property type="entry name" value="MA"/>
    <property type="match status" value="1"/>
</dbReference>
<reference evidence="10" key="1">
    <citation type="submission" date="2018-09" db="EMBL/GenBank/DDBJ databases">
        <authorList>
            <person name="Zhu H."/>
        </authorList>
    </citation>
    <scope>NUCLEOTIDE SEQUENCE [LARGE SCALE GENOMIC DNA]</scope>
    <source>
        <strain evidence="10">K1R23-30</strain>
    </source>
</reference>
<dbReference type="Proteomes" id="UP000265955">
    <property type="component" value="Unassembled WGS sequence"/>
</dbReference>
<evidence type="ECO:0000256" key="1">
    <source>
        <dbReference type="ARBA" id="ARBA00004370"/>
    </source>
</evidence>
<dbReference type="GO" id="GO:0004888">
    <property type="term" value="F:transmembrane signaling receptor activity"/>
    <property type="evidence" value="ECO:0007669"/>
    <property type="project" value="InterPro"/>
</dbReference>
<dbReference type="PANTHER" id="PTHR43531:SF14">
    <property type="entry name" value="METHYL-ACCEPTING CHEMOTAXIS PROTEIN I-RELATED"/>
    <property type="match status" value="1"/>
</dbReference>
<dbReference type="AlphaFoldDB" id="A0A3A3FES4"/>
<dbReference type="OrthoDB" id="8555762at2"/>
<evidence type="ECO:0000256" key="3">
    <source>
        <dbReference type="ARBA" id="ARBA00029447"/>
    </source>
</evidence>
<dbReference type="GO" id="GO:0006935">
    <property type="term" value="P:chemotaxis"/>
    <property type="evidence" value="ECO:0007669"/>
    <property type="project" value="InterPro"/>
</dbReference>
<evidence type="ECO:0000256" key="4">
    <source>
        <dbReference type="PROSITE-ProRule" id="PRU00284"/>
    </source>
</evidence>
<dbReference type="PROSITE" id="PS50111">
    <property type="entry name" value="CHEMOTAXIS_TRANSDUC_2"/>
    <property type="match status" value="1"/>
</dbReference>
<accession>A0A3A3FES4</accession>
<evidence type="ECO:0000256" key="5">
    <source>
        <dbReference type="SAM" id="Coils"/>
    </source>
</evidence>
<evidence type="ECO:0000256" key="6">
    <source>
        <dbReference type="SAM" id="Phobius"/>
    </source>
</evidence>
<feature type="transmembrane region" description="Helical" evidence="6">
    <location>
        <begin position="12"/>
        <end position="32"/>
    </location>
</feature>
<dbReference type="InterPro" id="IPR051310">
    <property type="entry name" value="MCP_chemotaxis"/>
</dbReference>
<proteinExistence type="inferred from homology"/>
<name>A0A3A3FES4_9BURK</name>
<dbReference type="Pfam" id="PF12729">
    <property type="entry name" value="4HB_MCP_1"/>
    <property type="match status" value="1"/>
</dbReference>
<keyword evidence="6" id="KW-1133">Transmembrane helix</keyword>
<keyword evidence="2" id="KW-0488">Methylation</keyword>
<dbReference type="Gene3D" id="6.10.340.10">
    <property type="match status" value="1"/>
</dbReference>
<dbReference type="PROSITE" id="PS50885">
    <property type="entry name" value="HAMP"/>
    <property type="match status" value="1"/>
</dbReference>
<dbReference type="SUPFAM" id="SSF58104">
    <property type="entry name" value="Methyl-accepting chemotaxis protein (MCP) signaling domain"/>
    <property type="match status" value="1"/>
</dbReference>
<feature type="coiled-coil region" evidence="5">
    <location>
        <begin position="470"/>
        <end position="497"/>
    </location>
</feature>
<dbReference type="InterPro" id="IPR003660">
    <property type="entry name" value="HAMP_dom"/>
</dbReference>
<dbReference type="FunFam" id="1.10.287.950:FF:000001">
    <property type="entry name" value="Methyl-accepting chemotaxis sensory transducer"/>
    <property type="match status" value="1"/>
</dbReference>
<dbReference type="CDD" id="cd19411">
    <property type="entry name" value="MCP2201-like_sensor"/>
    <property type="match status" value="1"/>
</dbReference>
<dbReference type="GO" id="GO:0007165">
    <property type="term" value="P:signal transduction"/>
    <property type="evidence" value="ECO:0007669"/>
    <property type="project" value="UniProtKB-KW"/>
</dbReference>
<keyword evidence="4" id="KW-0807">Transducer</keyword>
<comment type="subcellular location">
    <subcellularLocation>
        <location evidence="1">Membrane</location>
    </subcellularLocation>
</comment>
<dbReference type="PANTHER" id="PTHR43531">
    <property type="entry name" value="PROTEIN ICFG"/>
    <property type="match status" value="1"/>
</dbReference>
<evidence type="ECO:0000313" key="10">
    <source>
        <dbReference type="Proteomes" id="UP000265955"/>
    </source>
</evidence>
<sequence>MKLKNLKIGQRLTIGFGMAIAVMVVVILFGAVKLVHINRNVEVMVNERYPQTALANGIKSDLFDAVQTMRDILFATDQEEIKTYLSGVEQSMEFVDKSIGELNQKPAASPDELEMKKGLVDARDKFTSELERFKQLVKAGDRDQAKDILYTTVQTAQVAYFQALNQLITYHADAMVSSSRTAIDDAKRSVIVMIALAGGACVLAVMIGLFVTRSITRPLRQAVELAKRVAAGDLTATIEVTSQDETGMLVQSLKEMNESLARIVADVRTGIEAISIASAEIATGNMDLASRTEQQAGSVERTVASMEGLTSTVKQNADNARQANQLAATASQVATKGGDVVGQVVETMESINESARKIVDIISVIDGIAFQTNILALNAAVEAARAGEQGRGFAVVAAEVRSLAQRSAGAAKEIKQLIGDSVDRVNAGSKLVGQAGTTMDEVVTSVQRVTDIIVEISAASAEQSTDIEQINQAFTQIDEATNQNAALVEEAAAAAERMREEAGLLACAVSVFRVEATNHQPPAEYDVTPAPAKPEMLTSGMISRKLVGPA</sequence>
<keyword evidence="6" id="KW-0472">Membrane</keyword>
<keyword evidence="10" id="KW-1185">Reference proteome</keyword>
<evidence type="ECO:0000259" key="7">
    <source>
        <dbReference type="PROSITE" id="PS50111"/>
    </source>
</evidence>
<evidence type="ECO:0000259" key="8">
    <source>
        <dbReference type="PROSITE" id="PS50885"/>
    </source>
</evidence>
<feature type="transmembrane region" description="Helical" evidence="6">
    <location>
        <begin position="190"/>
        <end position="211"/>
    </location>
</feature>